<feature type="transmembrane region" description="Helical" evidence="2">
    <location>
        <begin position="289"/>
        <end position="315"/>
    </location>
</feature>
<feature type="transmembrane region" description="Helical" evidence="2">
    <location>
        <begin position="327"/>
        <end position="348"/>
    </location>
</feature>
<dbReference type="EMBL" id="JABCRI010000003">
    <property type="protein sequence ID" value="KAF8409014.1"/>
    <property type="molecule type" value="Genomic_DNA"/>
</dbReference>
<keyword evidence="2" id="KW-0472">Membrane</keyword>
<proteinExistence type="predicted"/>
<keyword evidence="2" id="KW-1133">Transmembrane helix</keyword>
<dbReference type="PANTHER" id="PTHR33927">
    <property type="entry name" value="TRANSMEMBRANE PROTEIN"/>
    <property type="match status" value="1"/>
</dbReference>
<dbReference type="PANTHER" id="PTHR33927:SF1">
    <property type="entry name" value="TRANSMEMBRANE PROTEIN"/>
    <property type="match status" value="1"/>
</dbReference>
<dbReference type="InterPro" id="IPR052979">
    <property type="entry name" value="Adenylate-forming_domain"/>
</dbReference>
<protein>
    <submittedName>
        <fullName evidence="3">Uncharacterized protein</fullName>
    </submittedName>
</protein>
<evidence type="ECO:0000313" key="4">
    <source>
        <dbReference type="Proteomes" id="UP000655225"/>
    </source>
</evidence>
<keyword evidence="4" id="KW-1185">Reference proteome</keyword>
<organism evidence="3 4">
    <name type="scientific">Tetracentron sinense</name>
    <name type="common">Spur-leaf</name>
    <dbReference type="NCBI Taxonomy" id="13715"/>
    <lineage>
        <taxon>Eukaryota</taxon>
        <taxon>Viridiplantae</taxon>
        <taxon>Streptophyta</taxon>
        <taxon>Embryophyta</taxon>
        <taxon>Tracheophyta</taxon>
        <taxon>Spermatophyta</taxon>
        <taxon>Magnoliopsida</taxon>
        <taxon>Trochodendrales</taxon>
        <taxon>Trochodendraceae</taxon>
        <taxon>Tetracentron</taxon>
    </lineage>
</organism>
<feature type="transmembrane region" description="Helical" evidence="2">
    <location>
        <begin position="363"/>
        <end position="382"/>
    </location>
</feature>
<evidence type="ECO:0000256" key="2">
    <source>
        <dbReference type="SAM" id="Phobius"/>
    </source>
</evidence>
<comment type="caution">
    <text evidence="3">The sequence shown here is derived from an EMBL/GenBank/DDBJ whole genome shotgun (WGS) entry which is preliminary data.</text>
</comment>
<dbReference type="OrthoDB" id="3142841at2759"/>
<evidence type="ECO:0000313" key="3">
    <source>
        <dbReference type="EMBL" id="KAF8409014.1"/>
    </source>
</evidence>
<dbReference type="Proteomes" id="UP000655225">
    <property type="component" value="Unassembled WGS sequence"/>
</dbReference>
<sequence>MSETMNGGAAYILVGHEKSEGTCRGHEARRRAYGLPISGFDRTLKSQDKRKRLKRKVKSYTFKYQACGGLRIINQQSMDYSRMVDRCSSCRGVAFEINRNNPRSSVNAPPAPPENERSGRWIWLPWNQKISLDAFPLALERSMSRPSSHFCDLEFADDNKELQDLEEYEGQDQSENQKPVDDIEKQNQPLKVAKQRESRLSILLLDQGLFTVYKCLFLACLTLNVIGLLLAATGHFPYANRKASLFSIGNILALSLCRSEAFLRIVFWVTVKLLGRPWVPLPLKTATTSFLQCLGGIHSGCGVSSIVWLVYALILTIANKENTSQEIINVAFTILSLLCISSLAAFPLVRHLHHNVFERTHRFAGWTALILLWVFIVLTICYEPIHETYDFRVSKLVNKQEFWFTVAITILIILPWVTVRRVPVEITAASTHAAIIKFEGGVQAGILGRISPSPLSEWHAFGIISDGKEEHMMLAGAVGDFTKSLVSNPPSNLWVRQVHFAGLPYLVNLYERVVVVATGSGICVFLSFLLQPCPADVCLVWVAKGIEQNFGKGIKEMMNGFPKDKVIIHDTAISGRPNVAEMSVTAAMNWRAQVVIVTSNPEGSRDVVSACKAAGIPAFGPIWDS</sequence>
<evidence type="ECO:0000256" key="1">
    <source>
        <dbReference type="SAM" id="MobiDB-lite"/>
    </source>
</evidence>
<gene>
    <name evidence="3" type="ORF">HHK36_005085</name>
</gene>
<dbReference type="OMA" id="ATHTWEY"/>
<feature type="transmembrane region" description="Helical" evidence="2">
    <location>
        <begin position="216"/>
        <end position="236"/>
    </location>
</feature>
<accession>A0A834ZKK1</accession>
<feature type="region of interest" description="Disordered" evidence="1">
    <location>
        <begin position="167"/>
        <end position="187"/>
    </location>
</feature>
<reference evidence="3 4" key="1">
    <citation type="submission" date="2020-04" db="EMBL/GenBank/DDBJ databases">
        <title>Plant Genome Project.</title>
        <authorList>
            <person name="Zhang R.-G."/>
        </authorList>
    </citation>
    <scope>NUCLEOTIDE SEQUENCE [LARGE SCALE GENOMIC DNA]</scope>
    <source>
        <strain evidence="3">YNK0</strain>
        <tissue evidence="3">Leaf</tissue>
    </source>
</reference>
<keyword evidence="2" id="KW-0812">Transmembrane</keyword>
<name>A0A834ZKK1_TETSI</name>
<feature type="transmembrane region" description="Helical" evidence="2">
    <location>
        <begin position="402"/>
        <end position="419"/>
    </location>
</feature>
<feature type="transmembrane region" description="Helical" evidence="2">
    <location>
        <begin position="248"/>
        <end position="269"/>
    </location>
</feature>
<dbReference type="AlphaFoldDB" id="A0A834ZKK1"/>